<evidence type="ECO:0000313" key="3">
    <source>
        <dbReference type="Proteomes" id="UP000593567"/>
    </source>
</evidence>
<accession>A0A7J7KDQ8</accession>
<gene>
    <name evidence="2" type="ORF">EB796_006032</name>
</gene>
<dbReference type="InterPro" id="IPR045851">
    <property type="entry name" value="AMP-bd_C_sf"/>
</dbReference>
<dbReference type="OrthoDB" id="408177at2759"/>
<organism evidence="2 3">
    <name type="scientific">Bugula neritina</name>
    <name type="common">Brown bryozoan</name>
    <name type="synonym">Sertularia neritina</name>
    <dbReference type="NCBI Taxonomy" id="10212"/>
    <lineage>
        <taxon>Eukaryota</taxon>
        <taxon>Metazoa</taxon>
        <taxon>Spiralia</taxon>
        <taxon>Lophotrochozoa</taxon>
        <taxon>Bryozoa</taxon>
        <taxon>Gymnolaemata</taxon>
        <taxon>Cheilostomatida</taxon>
        <taxon>Flustrina</taxon>
        <taxon>Buguloidea</taxon>
        <taxon>Bugulidae</taxon>
        <taxon>Bugula</taxon>
    </lineage>
</organism>
<dbReference type="Proteomes" id="UP000593567">
    <property type="component" value="Unassembled WGS sequence"/>
</dbReference>
<evidence type="ECO:0000313" key="2">
    <source>
        <dbReference type="EMBL" id="KAF6035676.1"/>
    </source>
</evidence>
<feature type="domain" description="Pyrrolo-quinoline quinone repeat" evidence="1">
    <location>
        <begin position="268"/>
        <end position="603"/>
    </location>
</feature>
<dbReference type="InterPro" id="IPR018391">
    <property type="entry name" value="PQQ_b-propeller_rpt"/>
</dbReference>
<proteinExistence type="predicted"/>
<dbReference type="Gene3D" id="2.40.10.480">
    <property type="match status" value="2"/>
</dbReference>
<keyword evidence="3" id="KW-1185">Reference proteome</keyword>
<dbReference type="Gene3D" id="3.30.300.30">
    <property type="match status" value="1"/>
</dbReference>
<dbReference type="Pfam" id="PF13570">
    <property type="entry name" value="Beta-prop_ACSF4"/>
    <property type="match status" value="1"/>
</dbReference>
<name>A0A7J7KDQ8_BUGNE</name>
<dbReference type="PANTHER" id="PTHR44394">
    <property type="entry name" value="BETA-ALANINE-ACTIVATING ENZYME"/>
    <property type="match status" value="1"/>
</dbReference>
<dbReference type="InterPro" id="IPR052091">
    <property type="entry name" value="Beta-ala_Activ/Resist"/>
</dbReference>
<reference evidence="2" key="1">
    <citation type="submission" date="2020-06" db="EMBL/GenBank/DDBJ databases">
        <title>Draft genome of Bugula neritina, a colonial animal packing powerful symbionts and potential medicines.</title>
        <authorList>
            <person name="Rayko M."/>
        </authorList>
    </citation>
    <scope>NUCLEOTIDE SEQUENCE [LARGE SCALE GENOMIC DNA]</scope>
    <source>
        <strain evidence="2">Kwan_BN1</strain>
    </source>
</reference>
<dbReference type="Gene3D" id="2.130.10.10">
    <property type="entry name" value="YVTN repeat-like/Quinoprotein amine dehydrogenase"/>
    <property type="match status" value="1"/>
</dbReference>
<sequence length="605" mass="66417">MNGSQTRLCYIDIGDGITESYDLDTGDMVTQSHDQIYVTGRKNADFVKRAGLRLNLLFLSQYAERHPDVQQASSIYDKEKGLVLVYSGVLPPGGVENHLTSSLPPHYIPDRVIQLDHLPVNSHGKLNRKKLLELVEGHMKESIYYSSLCIIQSYFSGDCSLDIDKTFVENGGSSVQALALSCQLSEMSHTPDTQHQVLQAVLNQNISASTKSREDNSPPSKKLKVSLNSSSTLPEILTVVQKDCLTNPCPSFPSNTSLHAKRLWEVDTGKCVDATPTLISTGKVLCNVVMVFLYEKTTLLMLGLIAISSYASICLMGRWCGAPFWEVELKQLQPSLKSTELIFVGCYDKHLYCLQAFTGDVMYKHLTGDVIKSTPAVDSGRVYFGSHDHHFYCLSLPEFSLLWKVRLKGAIYATPVISENGILVATLNGSIYLIDKTAGAVKEEVSLGAPIFSTVLLAVDKVVVCTVTGLCTCRQTDNLSQELWSYKTAGAIFSSPCLVADEGALVFGCHDKHVYCLDMHTGRLLWNVLCDATVGCSPFPYKTNTSNHVMISSTRGTLYSVNVCTGDVTSFLALHADVFSSPIVSGSRLIIGCRDDKIYCFELIS</sequence>
<dbReference type="InterPro" id="IPR015943">
    <property type="entry name" value="WD40/YVTN_repeat-like_dom_sf"/>
</dbReference>
<dbReference type="InterPro" id="IPR011047">
    <property type="entry name" value="Quinoprotein_ADH-like_sf"/>
</dbReference>
<dbReference type="AlphaFoldDB" id="A0A7J7KDQ8"/>
<protein>
    <recommendedName>
        <fullName evidence="1">Pyrrolo-quinoline quinone repeat domain-containing protein</fullName>
    </recommendedName>
</protein>
<comment type="caution">
    <text evidence="2">The sequence shown here is derived from an EMBL/GenBank/DDBJ whole genome shotgun (WGS) entry which is preliminary data.</text>
</comment>
<dbReference type="PANTHER" id="PTHR44394:SF1">
    <property type="entry name" value="BETA-ALANINE-ACTIVATING ENZYME"/>
    <property type="match status" value="1"/>
</dbReference>
<dbReference type="SMART" id="SM00564">
    <property type="entry name" value="PQQ"/>
    <property type="match status" value="5"/>
</dbReference>
<dbReference type="GO" id="GO:0043041">
    <property type="term" value="P:amino acid activation for nonribosomal peptide biosynthetic process"/>
    <property type="evidence" value="ECO:0007669"/>
    <property type="project" value="TreeGrafter"/>
</dbReference>
<evidence type="ECO:0000259" key="1">
    <source>
        <dbReference type="Pfam" id="PF13570"/>
    </source>
</evidence>
<dbReference type="EMBL" id="VXIV02000847">
    <property type="protein sequence ID" value="KAF6035676.1"/>
    <property type="molecule type" value="Genomic_DNA"/>
</dbReference>
<dbReference type="SUPFAM" id="SSF50998">
    <property type="entry name" value="Quinoprotein alcohol dehydrogenase-like"/>
    <property type="match status" value="1"/>
</dbReference>
<dbReference type="InterPro" id="IPR002372">
    <property type="entry name" value="PQQ_rpt_dom"/>
</dbReference>
<dbReference type="SUPFAM" id="SSF56801">
    <property type="entry name" value="Acetyl-CoA synthetase-like"/>
    <property type="match status" value="1"/>
</dbReference>